<accession>A0A0X3NRA5</accession>
<keyword evidence="1" id="KW-0433">Leucine-rich repeat</keyword>
<feature type="signal peptide" evidence="4">
    <location>
        <begin position="1"/>
        <end position="30"/>
    </location>
</feature>
<proteinExistence type="predicted"/>
<evidence type="ECO:0000256" key="4">
    <source>
        <dbReference type="SAM" id="SignalP"/>
    </source>
</evidence>
<dbReference type="InterPro" id="IPR032675">
    <property type="entry name" value="LRR_dom_sf"/>
</dbReference>
<dbReference type="PRINTS" id="PR00019">
    <property type="entry name" value="LEURICHRPT"/>
</dbReference>
<feature type="chain" id="PRO_5007050705" evidence="4">
    <location>
        <begin position="31"/>
        <end position="643"/>
    </location>
</feature>
<keyword evidence="3" id="KW-0472">Membrane</keyword>
<dbReference type="Pfam" id="PF13855">
    <property type="entry name" value="LRR_8"/>
    <property type="match status" value="2"/>
</dbReference>
<evidence type="ECO:0000256" key="1">
    <source>
        <dbReference type="ARBA" id="ARBA00022614"/>
    </source>
</evidence>
<keyword evidence="3" id="KW-0812">Transmembrane</keyword>
<dbReference type="PANTHER" id="PTHR24366">
    <property type="entry name" value="IG(IMMUNOGLOBULIN) AND LRR(LEUCINE RICH REPEAT) DOMAINS"/>
    <property type="match status" value="1"/>
</dbReference>
<keyword evidence="3" id="KW-1133">Transmembrane helix</keyword>
<keyword evidence="4" id="KW-0732">Signal</keyword>
<evidence type="ECO:0000256" key="3">
    <source>
        <dbReference type="SAM" id="Phobius"/>
    </source>
</evidence>
<dbReference type="SUPFAM" id="SSF52058">
    <property type="entry name" value="L domain-like"/>
    <property type="match status" value="1"/>
</dbReference>
<dbReference type="PANTHER" id="PTHR24366:SF96">
    <property type="entry name" value="LEUCINE RICH REPEAT CONTAINING 53"/>
    <property type="match status" value="1"/>
</dbReference>
<organism evidence="5">
    <name type="scientific">Schistocephalus solidus</name>
    <name type="common">Tapeworm</name>
    <dbReference type="NCBI Taxonomy" id="70667"/>
    <lineage>
        <taxon>Eukaryota</taxon>
        <taxon>Metazoa</taxon>
        <taxon>Spiralia</taxon>
        <taxon>Lophotrochozoa</taxon>
        <taxon>Platyhelminthes</taxon>
        <taxon>Cestoda</taxon>
        <taxon>Eucestoda</taxon>
        <taxon>Diphyllobothriidea</taxon>
        <taxon>Diphyllobothriidae</taxon>
        <taxon>Schistocephalus</taxon>
    </lineage>
</organism>
<gene>
    <name evidence="5" type="primary">A2GL</name>
    <name evidence="5" type="ORF">TR131443</name>
</gene>
<dbReference type="AlphaFoldDB" id="A0A0X3NRA5"/>
<keyword evidence="2" id="KW-0677">Repeat</keyword>
<dbReference type="InterPro" id="IPR001611">
    <property type="entry name" value="Leu-rich_rpt"/>
</dbReference>
<name>A0A0X3NRA5_SCHSO</name>
<sequence length="643" mass="71165">MFTSHSDVCFPRIFGILFFTFLLLLSATLCEELQVSSTCKEHPVVNSSKVNTECWIDANFKLLHCSPEWYALHLEVINLQSKETSSENAASSEVSLNPEVFEYCPDLHVLAVWENSDLTRLQPEVLRPLVSLERLVIRSKKTRTLEKHLFAFVPRLQSLTISGSHQFSHLDRKVFEPCPQLLNSIDLSNNNLSGVLAPSLFRHCHLKNLYLQNNRLTGLDLDSLSGQMELRYLRLDGNQLSGSLEEALGTKDGSLSALAATPRLEVLDLSDNKLESINGCQWSRACAQTGGLKDLRRLSLSRNNLRWLDPEAFKGLSKLSELQLDGNPGLLTPDGFASLAVVLFSLSRITYANLRHVNFPGDPAIASSTLDVCTSPVGGMTSLPVIIRRTTALLRNRICVHGDLTTGYSSTEAFPKTDAWMKPVNETLRLLSTEEDDEGDVVEFIRRAPRWMVACIGFGLLFLGILVALIVFGTLYFCLRPAEPRPLPALPTKGSIVPPNPAENYFFLGSRTSVDSPHIYSPEAAQLALPPVSRDQVYSPISSVGSPYSGRSGSFYMPLIRAPGAPVAPMRLYPRGSHMRAVSPTALSARQRLDLQEQRKRASPHLRNPMLSNSTYSLLPPRNLLSASMNVLNPPEPPKQAIV</sequence>
<reference evidence="5" key="1">
    <citation type="submission" date="2016-01" db="EMBL/GenBank/DDBJ databases">
        <title>Reference transcriptome for the parasite Schistocephalus solidus: insights into the molecular evolution of parasitism.</title>
        <authorList>
            <person name="Hebert F.O."/>
            <person name="Grambauer S."/>
            <person name="Barber I."/>
            <person name="Landry C.R."/>
            <person name="Aubin-Horth N."/>
        </authorList>
    </citation>
    <scope>NUCLEOTIDE SEQUENCE</scope>
</reference>
<dbReference type="PROSITE" id="PS51450">
    <property type="entry name" value="LRR"/>
    <property type="match status" value="2"/>
</dbReference>
<dbReference type="SMART" id="SM00369">
    <property type="entry name" value="LRR_TYP"/>
    <property type="match status" value="3"/>
</dbReference>
<feature type="transmembrane region" description="Helical" evidence="3">
    <location>
        <begin position="451"/>
        <end position="479"/>
    </location>
</feature>
<evidence type="ECO:0000313" key="5">
    <source>
        <dbReference type="EMBL" id="JAP42175.1"/>
    </source>
</evidence>
<dbReference type="EMBL" id="GEEE01021050">
    <property type="protein sequence ID" value="JAP42175.1"/>
    <property type="molecule type" value="Transcribed_RNA"/>
</dbReference>
<dbReference type="InterPro" id="IPR003591">
    <property type="entry name" value="Leu-rich_rpt_typical-subtyp"/>
</dbReference>
<dbReference type="Gene3D" id="3.80.10.10">
    <property type="entry name" value="Ribonuclease Inhibitor"/>
    <property type="match status" value="2"/>
</dbReference>
<protein>
    <submittedName>
        <fullName evidence="5">Leucine-rich alpha-2-glycoprotein</fullName>
    </submittedName>
</protein>
<evidence type="ECO:0000256" key="2">
    <source>
        <dbReference type="ARBA" id="ARBA00022737"/>
    </source>
</evidence>